<keyword evidence="3" id="KW-1185">Reference proteome</keyword>
<comment type="caution">
    <text evidence="2">The sequence shown here is derived from an EMBL/GenBank/DDBJ whole genome shotgun (WGS) entry which is preliminary data.</text>
</comment>
<dbReference type="Gene3D" id="1.10.260.40">
    <property type="entry name" value="lambda repressor-like DNA-binding domains"/>
    <property type="match status" value="1"/>
</dbReference>
<accession>A0A2N5XTR6</accession>
<organism evidence="2 3">
    <name type="scientific">Cohaesibacter celericrescens</name>
    <dbReference type="NCBI Taxonomy" id="2067669"/>
    <lineage>
        <taxon>Bacteria</taxon>
        <taxon>Pseudomonadati</taxon>
        <taxon>Pseudomonadota</taxon>
        <taxon>Alphaproteobacteria</taxon>
        <taxon>Hyphomicrobiales</taxon>
        <taxon>Cohaesibacteraceae</taxon>
    </lineage>
</organism>
<protein>
    <recommendedName>
        <fullName evidence="1">HTH cro/C1-type domain-containing protein</fullName>
    </recommendedName>
</protein>
<proteinExistence type="predicted"/>
<feature type="domain" description="HTH cro/C1-type" evidence="1">
    <location>
        <begin position="39"/>
        <end position="93"/>
    </location>
</feature>
<gene>
    <name evidence="2" type="ORF">C0081_07020</name>
</gene>
<dbReference type="EMBL" id="PKUQ01000013">
    <property type="protein sequence ID" value="PLW77870.1"/>
    <property type="molecule type" value="Genomic_DNA"/>
</dbReference>
<dbReference type="Proteomes" id="UP000234881">
    <property type="component" value="Unassembled WGS sequence"/>
</dbReference>
<dbReference type="InterPro" id="IPR010982">
    <property type="entry name" value="Lambda_DNA-bd_dom_sf"/>
</dbReference>
<dbReference type="InterPro" id="IPR001387">
    <property type="entry name" value="Cro/C1-type_HTH"/>
</dbReference>
<dbReference type="AlphaFoldDB" id="A0A2N5XTR6"/>
<reference evidence="2 3" key="1">
    <citation type="submission" date="2018-01" db="EMBL/GenBank/DDBJ databases">
        <title>The draft genome sequence of Cohaesibacter sp. H1304.</title>
        <authorList>
            <person name="Wang N.-N."/>
            <person name="Du Z.-J."/>
        </authorList>
    </citation>
    <scope>NUCLEOTIDE SEQUENCE [LARGE SCALE GENOMIC DNA]</scope>
    <source>
        <strain evidence="2 3">H1304</strain>
    </source>
</reference>
<dbReference type="SMART" id="SM00530">
    <property type="entry name" value="HTH_XRE"/>
    <property type="match status" value="1"/>
</dbReference>
<evidence type="ECO:0000313" key="2">
    <source>
        <dbReference type="EMBL" id="PLW77870.1"/>
    </source>
</evidence>
<dbReference type="CDD" id="cd00093">
    <property type="entry name" value="HTH_XRE"/>
    <property type="match status" value="1"/>
</dbReference>
<evidence type="ECO:0000313" key="3">
    <source>
        <dbReference type="Proteomes" id="UP000234881"/>
    </source>
</evidence>
<dbReference type="SUPFAM" id="SSF47413">
    <property type="entry name" value="lambda repressor-like DNA-binding domains"/>
    <property type="match status" value="1"/>
</dbReference>
<dbReference type="GO" id="GO:0003677">
    <property type="term" value="F:DNA binding"/>
    <property type="evidence" value="ECO:0007669"/>
    <property type="project" value="InterPro"/>
</dbReference>
<evidence type="ECO:0000259" key="1">
    <source>
        <dbReference type="PROSITE" id="PS50943"/>
    </source>
</evidence>
<sequence length="131" mass="14953">MSILKFPNWPTTEFYRKIIITLMVERFGKTSGQLSRWYLREWRKHRGLNQDELANAIDSTKGTISRMELGTRPYNQPFLEACAEVLNCSPADLLSGPPEENGMLDELHSKLSGKSKEQLAKILNLIDVLDS</sequence>
<dbReference type="Pfam" id="PF01381">
    <property type="entry name" value="HTH_3"/>
    <property type="match status" value="1"/>
</dbReference>
<dbReference type="OrthoDB" id="9805309at2"/>
<dbReference type="PROSITE" id="PS50943">
    <property type="entry name" value="HTH_CROC1"/>
    <property type="match status" value="1"/>
</dbReference>
<name>A0A2N5XTR6_9HYPH</name>
<dbReference type="RefSeq" id="WP_101533111.1">
    <property type="nucleotide sequence ID" value="NZ_PKUQ01000013.1"/>
</dbReference>